<dbReference type="AlphaFoldDB" id="A0A1I3U7E3"/>
<protein>
    <recommendedName>
        <fullName evidence="3">Hpt domain-containing protein</fullName>
    </recommendedName>
</protein>
<keyword evidence="2" id="KW-1185">Reference proteome</keyword>
<dbReference type="EMBL" id="FORA01000007">
    <property type="protein sequence ID" value="SFJ78842.1"/>
    <property type="molecule type" value="Genomic_DNA"/>
</dbReference>
<organism evidence="1 2">
    <name type="scientific">Jannaschia pohangensis</name>
    <dbReference type="NCBI Taxonomy" id="390807"/>
    <lineage>
        <taxon>Bacteria</taxon>
        <taxon>Pseudomonadati</taxon>
        <taxon>Pseudomonadota</taxon>
        <taxon>Alphaproteobacteria</taxon>
        <taxon>Rhodobacterales</taxon>
        <taxon>Roseobacteraceae</taxon>
        <taxon>Jannaschia</taxon>
    </lineage>
</organism>
<evidence type="ECO:0008006" key="3">
    <source>
        <dbReference type="Google" id="ProtNLM"/>
    </source>
</evidence>
<evidence type="ECO:0000313" key="1">
    <source>
        <dbReference type="EMBL" id="SFJ78842.1"/>
    </source>
</evidence>
<sequence length="129" mass="13779">MPQTLLALMTPERVVFDHIKLASICDAHGHRAEARLATFLTDIEAKIDQARHLSAEPGGLRRTCEDIVKLADNIGMLSVEYAARGVLDGLAAGDAHATAACLHRLVRLSKSSPADAWSLQEGALPDTVA</sequence>
<dbReference type="Proteomes" id="UP000199110">
    <property type="component" value="Unassembled WGS sequence"/>
</dbReference>
<reference evidence="1 2" key="1">
    <citation type="submission" date="2016-10" db="EMBL/GenBank/DDBJ databases">
        <authorList>
            <person name="de Groot N.N."/>
        </authorList>
    </citation>
    <scope>NUCLEOTIDE SEQUENCE [LARGE SCALE GENOMIC DNA]</scope>
    <source>
        <strain evidence="1 2">DSM 19073</strain>
    </source>
</reference>
<name>A0A1I3U7E3_9RHOB</name>
<dbReference type="STRING" id="390807.SAMN04488095_3656"/>
<proteinExistence type="predicted"/>
<evidence type="ECO:0000313" key="2">
    <source>
        <dbReference type="Proteomes" id="UP000199110"/>
    </source>
</evidence>
<accession>A0A1I3U7E3</accession>
<gene>
    <name evidence="1" type="ORF">SAMN04488095_3656</name>
</gene>